<gene>
    <name evidence="3" type="ORF">C8N24_5127</name>
</gene>
<protein>
    <submittedName>
        <fullName evidence="3">TetR family transcriptional regulator</fullName>
    </submittedName>
</protein>
<dbReference type="SUPFAM" id="SSF48498">
    <property type="entry name" value="Tetracyclin repressor-like, C-terminal domain"/>
    <property type="match status" value="1"/>
</dbReference>
<evidence type="ECO:0000313" key="3">
    <source>
        <dbReference type="EMBL" id="RKQ87107.1"/>
    </source>
</evidence>
<organism evidence="3 4">
    <name type="scientific">Solirubrobacter pauli</name>
    <dbReference type="NCBI Taxonomy" id="166793"/>
    <lineage>
        <taxon>Bacteria</taxon>
        <taxon>Bacillati</taxon>
        <taxon>Actinomycetota</taxon>
        <taxon>Thermoleophilia</taxon>
        <taxon>Solirubrobacterales</taxon>
        <taxon>Solirubrobacteraceae</taxon>
        <taxon>Solirubrobacter</taxon>
    </lineage>
</organism>
<dbReference type="Pfam" id="PF00440">
    <property type="entry name" value="TetR_N"/>
    <property type="match status" value="1"/>
</dbReference>
<evidence type="ECO:0000313" key="4">
    <source>
        <dbReference type="Proteomes" id="UP000278962"/>
    </source>
</evidence>
<evidence type="ECO:0000256" key="1">
    <source>
        <dbReference type="ARBA" id="ARBA00023125"/>
    </source>
</evidence>
<accession>A0A660KZI4</accession>
<evidence type="ECO:0000259" key="2">
    <source>
        <dbReference type="Pfam" id="PF00440"/>
    </source>
</evidence>
<dbReference type="EMBL" id="RBIL01000002">
    <property type="protein sequence ID" value="RKQ87107.1"/>
    <property type="molecule type" value="Genomic_DNA"/>
</dbReference>
<name>A0A660KZI4_9ACTN</name>
<dbReference type="InterPro" id="IPR009057">
    <property type="entry name" value="Homeodomain-like_sf"/>
</dbReference>
<comment type="caution">
    <text evidence="3">The sequence shown here is derived from an EMBL/GenBank/DDBJ whole genome shotgun (WGS) entry which is preliminary data.</text>
</comment>
<proteinExistence type="predicted"/>
<dbReference type="SUPFAM" id="SSF46689">
    <property type="entry name" value="Homeodomain-like"/>
    <property type="match status" value="1"/>
</dbReference>
<dbReference type="AlphaFoldDB" id="A0A660KZI4"/>
<dbReference type="OrthoDB" id="5243898at2"/>
<feature type="domain" description="HTH tetR-type" evidence="2">
    <location>
        <begin position="19"/>
        <end position="63"/>
    </location>
</feature>
<dbReference type="Proteomes" id="UP000278962">
    <property type="component" value="Unassembled WGS sequence"/>
</dbReference>
<sequence length="181" mass="19172">MTIPAWAELSSDEKVARTLAAADALFARDGLDVAMPVLAAAVGAGVGSIYRQVGAKEDVVAALVIARAQRLVERFTAALEEDDAWGALERATFVTAEEGATDFLSQSAWDDAAARRADVAAARAAATDALRALVERARPVLREDASHEDLRLVFKSTREAGALDPSGARRLAELVLRGMRA</sequence>
<keyword evidence="1" id="KW-0238">DNA-binding</keyword>
<dbReference type="InterPro" id="IPR036271">
    <property type="entry name" value="Tet_transcr_reg_TetR-rel_C_sf"/>
</dbReference>
<dbReference type="InterPro" id="IPR001647">
    <property type="entry name" value="HTH_TetR"/>
</dbReference>
<reference evidence="3 4" key="1">
    <citation type="submission" date="2018-10" db="EMBL/GenBank/DDBJ databases">
        <title>Genomic Encyclopedia of Archaeal and Bacterial Type Strains, Phase II (KMG-II): from individual species to whole genera.</title>
        <authorList>
            <person name="Goeker M."/>
        </authorList>
    </citation>
    <scope>NUCLEOTIDE SEQUENCE [LARGE SCALE GENOMIC DNA]</scope>
    <source>
        <strain evidence="3 4">DSM 14954</strain>
    </source>
</reference>
<keyword evidence="4" id="KW-1185">Reference proteome</keyword>
<dbReference type="RefSeq" id="WP_121255384.1">
    <property type="nucleotide sequence ID" value="NZ_RBIL01000002.1"/>
</dbReference>
<dbReference type="Gene3D" id="1.10.357.10">
    <property type="entry name" value="Tetracycline Repressor, domain 2"/>
    <property type="match status" value="1"/>
</dbReference>
<dbReference type="GO" id="GO:0003677">
    <property type="term" value="F:DNA binding"/>
    <property type="evidence" value="ECO:0007669"/>
    <property type="project" value="UniProtKB-KW"/>
</dbReference>